<dbReference type="EMBL" id="RBVM01000001">
    <property type="protein sequence ID" value="RKO37724.1"/>
    <property type="molecule type" value="Genomic_DNA"/>
</dbReference>
<evidence type="ECO:0000256" key="1">
    <source>
        <dbReference type="SAM" id="MobiDB-lite"/>
    </source>
</evidence>
<name>A0A8B3FJH2_LACLL</name>
<sequence>MKKIPTEETIYKDTIAQMKQLKTYNYAFNRLVRIYAGMVRQYYEALKVWEEEGSPISTLSASNSTKKHPALDQIEKLRKDILSYSNQLMLNPKSQRDSETKPEEKTSPFALFMSQSGGGGSG</sequence>
<dbReference type="AlphaFoldDB" id="A0A8B3FJH2"/>
<feature type="compositionally biased region" description="Basic and acidic residues" evidence="1">
    <location>
        <begin position="94"/>
        <end position="106"/>
    </location>
</feature>
<comment type="caution">
    <text evidence="3">The sequence shown here is derived from an EMBL/GenBank/DDBJ whole genome shotgun (WGS) entry which is preliminary data.</text>
</comment>
<evidence type="ECO:0000313" key="2">
    <source>
        <dbReference type="EMBL" id="RKO37724.1"/>
    </source>
</evidence>
<dbReference type="InterPro" id="IPR006448">
    <property type="entry name" value="Phage_term_ssu_P27"/>
</dbReference>
<dbReference type="RefSeq" id="WP_010905710.1">
    <property type="nucleotide sequence ID" value="NZ_CP061322.1"/>
</dbReference>
<organism evidence="3">
    <name type="scientific">Lactococcus lactis subsp. lactis bv. diacetylactis</name>
    <dbReference type="NCBI Taxonomy" id="44688"/>
    <lineage>
        <taxon>Bacteria</taxon>
        <taxon>Bacillati</taxon>
        <taxon>Bacillota</taxon>
        <taxon>Bacilli</taxon>
        <taxon>Lactobacillales</taxon>
        <taxon>Streptococcaceae</taxon>
        <taxon>Lactococcus</taxon>
    </lineage>
</organism>
<evidence type="ECO:0000313" key="3">
    <source>
        <dbReference type="EMBL" id="RKO38243.1"/>
    </source>
</evidence>
<protein>
    <submittedName>
        <fullName evidence="3">P27 family phage terminase small subunit</fullName>
    </submittedName>
</protein>
<gene>
    <name evidence="2" type="ORF">D8K17_05145</name>
    <name evidence="3" type="ORF">D8K17_08015</name>
</gene>
<reference evidence="3" key="1">
    <citation type="submission" date="2018-10" db="EMBL/GenBank/DDBJ databases">
        <title>Chromosomal inversion in Lactococcus lactis subsp. lactis bv. diacetylactis S50.</title>
        <authorList>
            <person name="Kojic M."/>
            <person name="Jovcic B."/>
        </authorList>
    </citation>
    <scope>NUCLEOTIDE SEQUENCE</scope>
    <source>
        <strain evidence="3">S50</strain>
    </source>
</reference>
<dbReference type="Pfam" id="PF05119">
    <property type="entry name" value="Terminase_4"/>
    <property type="match status" value="1"/>
</dbReference>
<accession>A0A8B3FJH2</accession>
<proteinExistence type="predicted"/>
<feature type="region of interest" description="Disordered" evidence="1">
    <location>
        <begin position="88"/>
        <end position="122"/>
    </location>
</feature>
<dbReference type="EMBL" id="RBVM01000001">
    <property type="protein sequence ID" value="RKO38243.1"/>
    <property type="molecule type" value="Genomic_DNA"/>
</dbReference>